<dbReference type="InterPro" id="IPR006093">
    <property type="entry name" value="Oxy_OxRdtase_FAD_BS"/>
</dbReference>
<gene>
    <name evidence="8" type="ORF">FHX37_1584</name>
</gene>
<dbReference type="AlphaFoldDB" id="A0A543NIJ5"/>
<dbReference type="EMBL" id="VFQC01000001">
    <property type="protein sequence ID" value="TQN31665.1"/>
    <property type="molecule type" value="Genomic_DNA"/>
</dbReference>
<dbReference type="InterPro" id="IPR012951">
    <property type="entry name" value="BBE"/>
</dbReference>
<dbReference type="GO" id="GO:0071949">
    <property type="term" value="F:FAD binding"/>
    <property type="evidence" value="ECO:0007669"/>
    <property type="project" value="InterPro"/>
</dbReference>
<evidence type="ECO:0000256" key="2">
    <source>
        <dbReference type="ARBA" id="ARBA00005466"/>
    </source>
</evidence>
<keyword evidence="9" id="KW-1185">Reference proteome</keyword>
<keyword evidence="4" id="KW-0274">FAD</keyword>
<dbReference type="InterPro" id="IPR006094">
    <property type="entry name" value="Oxid_FAD_bind_N"/>
</dbReference>
<dbReference type="PROSITE" id="PS51387">
    <property type="entry name" value="FAD_PCMH"/>
    <property type="match status" value="1"/>
</dbReference>
<organism evidence="8 9">
    <name type="scientific">Haloactinospora alba</name>
    <dbReference type="NCBI Taxonomy" id="405555"/>
    <lineage>
        <taxon>Bacteria</taxon>
        <taxon>Bacillati</taxon>
        <taxon>Actinomycetota</taxon>
        <taxon>Actinomycetes</taxon>
        <taxon>Streptosporangiales</taxon>
        <taxon>Nocardiopsidaceae</taxon>
        <taxon>Haloactinospora</taxon>
    </lineage>
</organism>
<dbReference type="Pfam" id="PF01565">
    <property type="entry name" value="FAD_binding_4"/>
    <property type="match status" value="1"/>
</dbReference>
<dbReference type="PANTHER" id="PTHR42973">
    <property type="entry name" value="BINDING OXIDOREDUCTASE, PUTATIVE (AFU_ORTHOLOGUE AFUA_1G17690)-RELATED"/>
    <property type="match status" value="1"/>
</dbReference>
<feature type="region of interest" description="Disordered" evidence="6">
    <location>
        <begin position="1"/>
        <end position="29"/>
    </location>
</feature>
<dbReference type="Gene3D" id="3.30.465.10">
    <property type="match status" value="1"/>
</dbReference>
<dbReference type="Gene3D" id="3.30.43.10">
    <property type="entry name" value="Uridine Diphospho-n-acetylenolpyruvylglucosamine Reductase, domain 2"/>
    <property type="match status" value="1"/>
</dbReference>
<evidence type="ECO:0000256" key="4">
    <source>
        <dbReference type="ARBA" id="ARBA00022827"/>
    </source>
</evidence>
<dbReference type="GO" id="GO:0016491">
    <property type="term" value="F:oxidoreductase activity"/>
    <property type="evidence" value="ECO:0007669"/>
    <property type="project" value="UniProtKB-KW"/>
</dbReference>
<comment type="caution">
    <text evidence="8">The sequence shown here is derived from an EMBL/GenBank/DDBJ whole genome shotgun (WGS) entry which is preliminary data.</text>
</comment>
<dbReference type="InterPro" id="IPR016167">
    <property type="entry name" value="FAD-bd_PCMH_sub1"/>
</dbReference>
<protein>
    <submittedName>
        <fullName evidence="8">FAD/FMN-containing dehydrogenase</fullName>
    </submittedName>
</protein>
<comment type="cofactor">
    <cofactor evidence="1">
        <name>FAD</name>
        <dbReference type="ChEBI" id="CHEBI:57692"/>
    </cofactor>
</comment>
<evidence type="ECO:0000256" key="1">
    <source>
        <dbReference type="ARBA" id="ARBA00001974"/>
    </source>
</evidence>
<evidence type="ECO:0000259" key="7">
    <source>
        <dbReference type="PROSITE" id="PS51387"/>
    </source>
</evidence>
<evidence type="ECO:0000313" key="9">
    <source>
        <dbReference type="Proteomes" id="UP000317422"/>
    </source>
</evidence>
<reference evidence="8 9" key="1">
    <citation type="submission" date="2019-06" db="EMBL/GenBank/DDBJ databases">
        <title>Sequencing the genomes of 1000 actinobacteria strains.</title>
        <authorList>
            <person name="Klenk H.-P."/>
        </authorList>
    </citation>
    <scope>NUCLEOTIDE SEQUENCE [LARGE SCALE GENOMIC DNA]</scope>
    <source>
        <strain evidence="8 9">DSM 45015</strain>
    </source>
</reference>
<sequence length="456" mass="48346">MLTASETLSRHVRGRVRTPGPDGGDTAGNGFQLLAPHRPTTVVEAAGPGDVGAAVGFAADHGCRVAVQATGHGRGTAMRGGVLIDTHRLCGVRVDPHRRSAWVEAGTRWQHVIDAAAPYGLAPLSGSFPGVGAVSYTLGGGVGLLARRYGFAADHVTRLEVVTATGRSLRVSAHEEPDLFWALRGGGGSFGIVTGMEISLVPVERIYGGALFFDVDRTPGVLDGWCEWTSTVPEEMTSAATVLPFPDLPTVPEPLRGRHVAQLQVSYVGSTESGKRLVEPLRGLGPVLRDTLRELPYSESATVFDEPDQPHAYRGENILLDGPDRQELSTLLQRTGPSAPAMCVVGIRHLGGALGRTPWVPNAVGHRNAAYSLGVLSPVESGNEDSVRGIHRRLLALFAPRTLGRSLNFTFGGLGADQVRSAFAPADYQRLRRIRAGVDPTGLFHVAHPIPPQESG</sequence>
<dbReference type="Gene3D" id="3.40.462.20">
    <property type="match status" value="1"/>
</dbReference>
<evidence type="ECO:0000256" key="3">
    <source>
        <dbReference type="ARBA" id="ARBA00022630"/>
    </source>
</evidence>
<keyword evidence="3" id="KW-0285">Flavoprotein</keyword>
<dbReference type="Pfam" id="PF08031">
    <property type="entry name" value="BBE"/>
    <property type="match status" value="1"/>
</dbReference>
<dbReference type="InterPro" id="IPR036318">
    <property type="entry name" value="FAD-bd_PCMH-like_sf"/>
</dbReference>
<dbReference type="InterPro" id="IPR050416">
    <property type="entry name" value="FAD-linked_Oxidoreductase"/>
</dbReference>
<proteinExistence type="inferred from homology"/>
<dbReference type="Proteomes" id="UP000317422">
    <property type="component" value="Unassembled WGS sequence"/>
</dbReference>
<dbReference type="InterPro" id="IPR016169">
    <property type="entry name" value="FAD-bd_PCMH_sub2"/>
</dbReference>
<feature type="domain" description="FAD-binding PCMH-type" evidence="7">
    <location>
        <begin position="35"/>
        <end position="203"/>
    </location>
</feature>
<comment type="similarity">
    <text evidence="2">Belongs to the oxygen-dependent FAD-linked oxidoreductase family.</text>
</comment>
<evidence type="ECO:0000313" key="8">
    <source>
        <dbReference type="EMBL" id="TQN31665.1"/>
    </source>
</evidence>
<dbReference type="PANTHER" id="PTHR42973:SF39">
    <property type="entry name" value="FAD-BINDING PCMH-TYPE DOMAIN-CONTAINING PROTEIN"/>
    <property type="match status" value="1"/>
</dbReference>
<dbReference type="PROSITE" id="PS00862">
    <property type="entry name" value="OX2_COVAL_FAD"/>
    <property type="match status" value="1"/>
</dbReference>
<evidence type="ECO:0000256" key="6">
    <source>
        <dbReference type="SAM" id="MobiDB-lite"/>
    </source>
</evidence>
<keyword evidence="5" id="KW-0560">Oxidoreductase</keyword>
<dbReference type="SUPFAM" id="SSF56176">
    <property type="entry name" value="FAD-binding/transporter-associated domain-like"/>
    <property type="match status" value="1"/>
</dbReference>
<evidence type="ECO:0000256" key="5">
    <source>
        <dbReference type="ARBA" id="ARBA00023002"/>
    </source>
</evidence>
<name>A0A543NIJ5_9ACTN</name>
<dbReference type="InterPro" id="IPR016166">
    <property type="entry name" value="FAD-bd_PCMH"/>
</dbReference>
<accession>A0A543NIJ5</accession>